<feature type="compositionally biased region" description="Basic and acidic residues" evidence="1">
    <location>
        <begin position="19"/>
        <end position="39"/>
    </location>
</feature>
<name>A0A6J2E112_ZALCA</name>
<evidence type="ECO:0000256" key="1">
    <source>
        <dbReference type="SAM" id="MobiDB-lite"/>
    </source>
</evidence>
<protein>
    <submittedName>
        <fullName evidence="3">Uncharacterized protein LOC113927850</fullName>
    </submittedName>
</protein>
<dbReference type="GeneID" id="113927850"/>
<evidence type="ECO:0000313" key="2">
    <source>
        <dbReference type="Proteomes" id="UP000515165"/>
    </source>
</evidence>
<dbReference type="RefSeq" id="XP_027459828.2">
    <property type="nucleotide sequence ID" value="XM_027604027.2"/>
</dbReference>
<dbReference type="KEGG" id="zca:113927850"/>
<evidence type="ECO:0000313" key="3">
    <source>
        <dbReference type="RefSeq" id="XP_027459828.2"/>
    </source>
</evidence>
<feature type="compositionally biased region" description="Low complexity" evidence="1">
    <location>
        <begin position="40"/>
        <end position="55"/>
    </location>
</feature>
<keyword evidence="2" id="KW-1185">Reference proteome</keyword>
<feature type="compositionally biased region" description="Basic and acidic residues" evidence="1">
    <location>
        <begin position="63"/>
        <end position="75"/>
    </location>
</feature>
<reference evidence="3" key="1">
    <citation type="submission" date="2025-08" db="UniProtKB">
        <authorList>
            <consortium name="RefSeq"/>
        </authorList>
    </citation>
    <scope>IDENTIFICATION</scope>
    <source>
        <tissue evidence="3">Blood</tissue>
    </source>
</reference>
<proteinExistence type="predicted"/>
<accession>A0A6J2E112</accession>
<dbReference type="AlphaFoldDB" id="A0A6J2E112"/>
<gene>
    <name evidence="3" type="primary">LOC113927850</name>
</gene>
<sequence>MERFCKGCVSGISRQGQSQHKETNSEKEREREIVERCSGESRSSLPRSNSSGRPPALCVSSAEVKRRERAGSVGERRRLVSAPQVDLRVRKALPAASVGRGASLVAAGSVPTRRARTKLSPPAVPTHFCSAPAAPTGRRSGTSWAGTPTPARVASRSDHSHCLVLPAVARDAYWHHRLREFIVPGDGANPEEQAVTVWIYALISLLLDALKAVHSRLRTPSFNSNNCHSLKKLPLKRVASCKAKEMIPNGNLDLRKGMKNLRNETWKVKK</sequence>
<feature type="region of interest" description="Disordered" evidence="1">
    <location>
        <begin position="113"/>
        <end position="152"/>
    </location>
</feature>
<feature type="region of interest" description="Disordered" evidence="1">
    <location>
        <begin position="1"/>
        <end position="75"/>
    </location>
</feature>
<dbReference type="Proteomes" id="UP000515165">
    <property type="component" value="Chromosome 7"/>
</dbReference>
<organism evidence="2 3">
    <name type="scientific">Zalophus californianus</name>
    <name type="common">California sealion</name>
    <dbReference type="NCBI Taxonomy" id="9704"/>
    <lineage>
        <taxon>Eukaryota</taxon>
        <taxon>Metazoa</taxon>
        <taxon>Chordata</taxon>
        <taxon>Craniata</taxon>
        <taxon>Vertebrata</taxon>
        <taxon>Euteleostomi</taxon>
        <taxon>Mammalia</taxon>
        <taxon>Eutheria</taxon>
        <taxon>Laurasiatheria</taxon>
        <taxon>Carnivora</taxon>
        <taxon>Caniformia</taxon>
        <taxon>Pinnipedia</taxon>
        <taxon>Otariidae</taxon>
        <taxon>Zalophus</taxon>
    </lineage>
</organism>